<proteinExistence type="predicted"/>
<organism evidence="1">
    <name type="scientific">Ignisphaera aggregans</name>
    <dbReference type="NCBI Taxonomy" id="334771"/>
    <lineage>
        <taxon>Archaea</taxon>
        <taxon>Thermoproteota</taxon>
        <taxon>Thermoprotei</taxon>
        <taxon>Desulfurococcales</taxon>
        <taxon>Desulfurococcaceae</taxon>
        <taxon>Ignisphaera</taxon>
    </lineage>
</organism>
<evidence type="ECO:0000313" key="1">
    <source>
        <dbReference type="EMBL" id="HGI87114.1"/>
    </source>
</evidence>
<dbReference type="AlphaFoldDB" id="A0A7C4BBA9"/>
<name>A0A7C4BBA9_9CREN</name>
<dbReference type="EMBL" id="DTFF01000014">
    <property type="protein sequence ID" value="HGI87114.1"/>
    <property type="molecule type" value="Genomic_DNA"/>
</dbReference>
<protein>
    <submittedName>
        <fullName evidence="1">Uncharacterized protein</fullName>
    </submittedName>
</protein>
<reference evidence="1" key="1">
    <citation type="journal article" date="2020" name="mSystems">
        <title>Genome- and Community-Level Interaction Insights into Carbon Utilization and Element Cycling Functions of Hydrothermarchaeota in Hydrothermal Sediment.</title>
        <authorList>
            <person name="Zhou Z."/>
            <person name="Liu Y."/>
            <person name="Xu W."/>
            <person name="Pan J."/>
            <person name="Luo Z.H."/>
            <person name="Li M."/>
        </authorList>
    </citation>
    <scope>NUCLEOTIDE SEQUENCE [LARGE SCALE GENOMIC DNA]</scope>
    <source>
        <strain evidence="1">SpSt-732</strain>
    </source>
</reference>
<accession>A0A7C4BBA9</accession>
<sequence length="115" mass="13518">MIKFAYDDIANQFVLDYSEARNWAGKVWWCFTCDAKIVDTITQMTLYRLYDRASWQMGSWNAKYTGYNEIEIKTTSTRNYLYVSYWVRIDGEGTFGNALNQWIPIIIQLIPQTSG</sequence>
<gene>
    <name evidence="1" type="ORF">ENV14_01765</name>
</gene>
<comment type="caution">
    <text evidence="1">The sequence shown here is derived from an EMBL/GenBank/DDBJ whole genome shotgun (WGS) entry which is preliminary data.</text>
</comment>